<reference evidence="1" key="1">
    <citation type="submission" date="2020-10" db="EMBL/GenBank/DDBJ databases">
        <authorList>
            <person name="Gilroy R."/>
        </authorList>
    </citation>
    <scope>NUCLEOTIDE SEQUENCE</scope>
    <source>
        <strain evidence="1">2889</strain>
    </source>
</reference>
<protein>
    <submittedName>
        <fullName evidence="1">PD-(D/E)XK nuclease domain-containing protein</fullName>
    </submittedName>
</protein>
<dbReference type="EMBL" id="JADIMZ010000039">
    <property type="protein sequence ID" value="MBO8432265.1"/>
    <property type="molecule type" value="Genomic_DNA"/>
</dbReference>
<comment type="caution">
    <text evidence="1">The sequence shown here is derived from an EMBL/GenBank/DDBJ whole genome shotgun (WGS) entry which is preliminary data.</text>
</comment>
<dbReference type="InterPro" id="IPR012547">
    <property type="entry name" value="PDDEXK_9"/>
</dbReference>
<organism evidence="1 2">
    <name type="scientific">Candidatus Pullibacteroides excrementavium</name>
    <dbReference type="NCBI Taxonomy" id="2840905"/>
    <lineage>
        <taxon>Bacteria</taxon>
        <taxon>Pseudomonadati</taxon>
        <taxon>Bacteroidota</taxon>
        <taxon>Bacteroidia</taxon>
        <taxon>Bacteroidales</taxon>
        <taxon>Candidatus Pullibacteroides</taxon>
    </lineage>
</organism>
<proteinExistence type="predicted"/>
<dbReference type="Proteomes" id="UP000823612">
    <property type="component" value="Unassembled WGS sequence"/>
</dbReference>
<feature type="non-terminal residue" evidence="1">
    <location>
        <position position="1"/>
    </location>
</feature>
<dbReference type="AlphaFoldDB" id="A0A9D9DUC0"/>
<sequence>TDQYVYIMELKMDASADEALKQIEDKGYAKPFAANPRKLFKIGVGFSSETRRIKEWRIED</sequence>
<dbReference type="Pfam" id="PF08011">
    <property type="entry name" value="PDDEXK_9"/>
    <property type="match status" value="1"/>
</dbReference>
<evidence type="ECO:0000313" key="2">
    <source>
        <dbReference type="Proteomes" id="UP000823612"/>
    </source>
</evidence>
<reference evidence="1" key="2">
    <citation type="journal article" date="2021" name="PeerJ">
        <title>Extensive microbial diversity within the chicken gut microbiome revealed by metagenomics and culture.</title>
        <authorList>
            <person name="Gilroy R."/>
            <person name="Ravi A."/>
            <person name="Getino M."/>
            <person name="Pursley I."/>
            <person name="Horton D.L."/>
            <person name="Alikhan N.F."/>
            <person name="Baker D."/>
            <person name="Gharbi K."/>
            <person name="Hall N."/>
            <person name="Watson M."/>
            <person name="Adriaenssens E.M."/>
            <person name="Foster-Nyarko E."/>
            <person name="Jarju S."/>
            <person name="Secka A."/>
            <person name="Antonio M."/>
            <person name="Oren A."/>
            <person name="Chaudhuri R.R."/>
            <person name="La Ragione R."/>
            <person name="Hildebrand F."/>
            <person name="Pallen M.J."/>
        </authorList>
    </citation>
    <scope>NUCLEOTIDE SEQUENCE</scope>
    <source>
        <strain evidence="1">2889</strain>
    </source>
</reference>
<evidence type="ECO:0000313" key="1">
    <source>
        <dbReference type="EMBL" id="MBO8432265.1"/>
    </source>
</evidence>
<name>A0A9D9DUC0_9BACT</name>
<accession>A0A9D9DUC0</accession>
<gene>
    <name evidence="1" type="ORF">IAB08_03080</name>
</gene>